<evidence type="ECO:0000313" key="1">
    <source>
        <dbReference type="EMBL" id="KAF4148766.1"/>
    </source>
</evidence>
<dbReference type="SUPFAM" id="SSF144000">
    <property type="entry name" value="Oxysterol-binding protein-like"/>
    <property type="match status" value="1"/>
</dbReference>
<comment type="caution">
    <text evidence="1">The sequence shown here is derived from an EMBL/GenBank/DDBJ whole genome shotgun (WGS) entry which is preliminary data.</text>
</comment>
<reference evidence="1" key="1">
    <citation type="submission" date="2020-03" db="EMBL/GenBank/DDBJ databases">
        <title>Hybrid Assembly of Korean Phytophthora infestans isolates.</title>
        <authorList>
            <person name="Prokchorchik M."/>
            <person name="Lee Y."/>
            <person name="Seo J."/>
            <person name="Cho J.-H."/>
            <person name="Park Y.-E."/>
            <person name="Jang D.-C."/>
            <person name="Im J.-S."/>
            <person name="Choi J.-G."/>
            <person name="Park H.-J."/>
            <person name="Lee G.-B."/>
            <person name="Lee Y.-G."/>
            <person name="Hong S.-Y."/>
            <person name="Cho K."/>
            <person name="Sohn K.H."/>
        </authorList>
    </citation>
    <scope>NUCLEOTIDE SEQUENCE</scope>
    <source>
        <strain evidence="1">KR_2_A2</strain>
    </source>
</reference>
<sequence>MIDGIVPYNSGSSIEAQKAAAQSVVKSNDTPTNGNPQLRPTLCAQDSWAQLQIKDQMPWMEHFKQNKRGGLVFRDQETLKKQQVRISLPIRIFEPRPLLERVANECNSAPTVIKDAALSGSDPNERMKFVMTFVSGGQHFCVSQLKPFNPILEETYEATYPDVTQVFMEHLLQPAANFVGEITAQL</sequence>
<gene>
    <name evidence="1" type="ORF">GN958_ATG02046</name>
</gene>
<dbReference type="InterPro" id="IPR000648">
    <property type="entry name" value="Oxysterol-bd"/>
</dbReference>
<organism evidence="1 2">
    <name type="scientific">Phytophthora infestans</name>
    <name type="common">Potato late blight agent</name>
    <name type="synonym">Botrytis infestans</name>
    <dbReference type="NCBI Taxonomy" id="4787"/>
    <lineage>
        <taxon>Eukaryota</taxon>
        <taxon>Sar</taxon>
        <taxon>Stramenopiles</taxon>
        <taxon>Oomycota</taxon>
        <taxon>Peronosporomycetes</taxon>
        <taxon>Peronosporales</taxon>
        <taxon>Peronosporaceae</taxon>
        <taxon>Phytophthora</taxon>
    </lineage>
</organism>
<evidence type="ECO:0000313" key="2">
    <source>
        <dbReference type="Proteomes" id="UP000704712"/>
    </source>
</evidence>
<dbReference type="PANTHER" id="PTHR10972">
    <property type="entry name" value="OXYSTEROL-BINDING PROTEIN-RELATED"/>
    <property type="match status" value="1"/>
</dbReference>
<dbReference type="Proteomes" id="UP000704712">
    <property type="component" value="Unassembled WGS sequence"/>
</dbReference>
<protein>
    <submittedName>
        <fullName evidence="1">Oxysterol-binding protein</fullName>
    </submittedName>
</protein>
<dbReference type="InterPro" id="IPR037239">
    <property type="entry name" value="OSBP_sf"/>
</dbReference>
<name>A0A8S9V5H7_PHYIN</name>
<dbReference type="GO" id="GO:0005829">
    <property type="term" value="C:cytosol"/>
    <property type="evidence" value="ECO:0007669"/>
    <property type="project" value="TreeGrafter"/>
</dbReference>
<dbReference type="EMBL" id="JAACNO010000226">
    <property type="protein sequence ID" value="KAF4148766.1"/>
    <property type="molecule type" value="Genomic_DNA"/>
</dbReference>
<dbReference type="GO" id="GO:0016020">
    <property type="term" value="C:membrane"/>
    <property type="evidence" value="ECO:0007669"/>
    <property type="project" value="TreeGrafter"/>
</dbReference>
<dbReference type="GO" id="GO:0032934">
    <property type="term" value="F:sterol binding"/>
    <property type="evidence" value="ECO:0007669"/>
    <property type="project" value="TreeGrafter"/>
</dbReference>
<dbReference type="PANTHER" id="PTHR10972:SF148">
    <property type="entry name" value="OXYSTEROL-BINDING PROTEIN 9"/>
    <property type="match status" value="1"/>
</dbReference>
<dbReference type="AlphaFoldDB" id="A0A8S9V5H7"/>
<proteinExistence type="predicted"/>
<accession>A0A8S9V5H7</accession>
<dbReference type="Pfam" id="PF01237">
    <property type="entry name" value="Oxysterol_BP"/>
    <property type="match status" value="1"/>
</dbReference>